<evidence type="ECO:0000256" key="7">
    <source>
        <dbReference type="SAM" id="MobiDB-lite"/>
    </source>
</evidence>
<evidence type="ECO:0000256" key="2">
    <source>
        <dbReference type="ARBA" id="ARBA00022552"/>
    </source>
</evidence>
<keyword evidence="3 6" id="KW-0489">Methyltransferase</keyword>
<gene>
    <name evidence="6 8" type="primary">rsmH</name>
    <name evidence="8" type="ORF">AB8U03_00455</name>
</gene>
<dbReference type="Gene3D" id="3.40.50.150">
    <property type="entry name" value="Vaccinia Virus protein VP39"/>
    <property type="match status" value="1"/>
</dbReference>
<dbReference type="Gene3D" id="1.10.150.170">
    <property type="entry name" value="Putative methyltransferase TM0872, insert domain"/>
    <property type="match status" value="1"/>
</dbReference>
<evidence type="ECO:0000256" key="1">
    <source>
        <dbReference type="ARBA" id="ARBA00010396"/>
    </source>
</evidence>
<dbReference type="InterPro" id="IPR029063">
    <property type="entry name" value="SAM-dependent_MTases_sf"/>
</dbReference>
<feature type="binding site" evidence="6">
    <location>
        <position position="79"/>
    </location>
    <ligand>
        <name>S-adenosyl-L-methionine</name>
        <dbReference type="ChEBI" id="CHEBI:59789"/>
    </ligand>
</feature>
<reference evidence="8 9" key="1">
    <citation type="submission" date="2024-08" db="EMBL/GenBank/DDBJ databases">
        <title>Clostridium lapicellarii sp. nov., and Clostridium renhuaiense sp. nov., two species isolated from the mud in a fermentation cellar used for producing sauce-flavour Chinese liquors.</title>
        <authorList>
            <person name="Yang F."/>
            <person name="Wang H."/>
            <person name="Chen L.Q."/>
            <person name="Zhou N."/>
            <person name="Lu J.J."/>
            <person name="Pu X.X."/>
            <person name="Wan B."/>
            <person name="Wang L."/>
            <person name="Liu S.J."/>
        </authorList>
    </citation>
    <scope>NUCLEOTIDE SEQUENCE [LARGE SCALE GENOMIC DNA]</scope>
    <source>
        <strain evidence="8 9">MT-5</strain>
    </source>
</reference>
<evidence type="ECO:0000313" key="9">
    <source>
        <dbReference type="Proteomes" id="UP001564657"/>
    </source>
</evidence>
<protein>
    <recommendedName>
        <fullName evidence="6">Ribosomal RNA small subunit methyltransferase H</fullName>
        <ecNumber evidence="6">2.1.1.199</ecNumber>
    </recommendedName>
    <alternativeName>
        <fullName evidence="6">16S rRNA m(4)C1402 methyltransferase</fullName>
    </alternativeName>
    <alternativeName>
        <fullName evidence="6">rRNA (cytosine-N(4)-)-methyltransferase RsmH</fullName>
    </alternativeName>
</protein>
<evidence type="ECO:0000256" key="4">
    <source>
        <dbReference type="ARBA" id="ARBA00022679"/>
    </source>
</evidence>
<comment type="catalytic activity">
    <reaction evidence="6">
        <text>cytidine(1402) in 16S rRNA + S-adenosyl-L-methionine = N(4)-methylcytidine(1402) in 16S rRNA + S-adenosyl-L-homocysteine + H(+)</text>
        <dbReference type="Rhea" id="RHEA:42928"/>
        <dbReference type="Rhea" id="RHEA-COMP:10286"/>
        <dbReference type="Rhea" id="RHEA-COMP:10287"/>
        <dbReference type="ChEBI" id="CHEBI:15378"/>
        <dbReference type="ChEBI" id="CHEBI:57856"/>
        <dbReference type="ChEBI" id="CHEBI:59789"/>
        <dbReference type="ChEBI" id="CHEBI:74506"/>
        <dbReference type="ChEBI" id="CHEBI:82748"/>
        <dbReference type="EC" id="2.1.1.199"/>
    </reaction>
</comment>
<dbReference type="Proteomes" id="UP001564657">
    <property type="component" value="Unassembled WGS sequence"/>
</dbReference>
<dbReference type="PANTHER" id="PTHR11265:SF0">
    <property type="entry name" value="12S RRNA N4-METHYLCYTIDINE METHYLTRANSFERASE"/>
    <property type="match status" value="1"/>
</dbReference>
<name>A0ABV4BJM0_9CLOT</name>
<evidence type="ECO:0000256" key="5">
    <source>
        <dbReference type="ARBA" id="ARBA00022691"/>
    </source>
</evidence>
<accession>A0ABV4BJM0</accession>
<dbReference type="NCBIfam" id="TIGR00006">
    <property type="entry name" value="16S rRNA (cytosine(1402)-N(4))-methyltransferase RsmH"/>
    <property type="match status" value="1"/>
</dbReference>
<feature type="binding site" evidence="6">
    <location>
        <begin position="33"/>
        <end position="35"/>
    </location>
    <ligand>
        <name>S-adenosyl-L-methionine</name>
        <dbReference type="ChEBI" id="CHEBI:59789"/>
    </ligand>
</feature>
<dbReference type="Pfam" id="PF01795">
    <property type="entry name" value="Methyltransf_5"/>
    <property type="match status" value="1"/>
</dbReference>
<dbReference type="SUPFAM" id="SSF81799">
    <property type="entry name" value="Putative methyltransferase TM0872, insert domain"/>
    <property type="match status" value="1"/>
</dbReference>
<sequence length="309" mass="35303">MKFRHVPVLLQETIDSLNIMENGTYVDCTLGGGGHSREILKKLSGSGRLVGIDEDISAINAAKENLKEFKNVTYVCSNFYYVEEILKELKIDKVDGILMDLGVSSYQLDNPDRGFSYMKDAPLDMRMNRESSLSAYEVVNKYEREELYRVLKDYGEEKFANRIANSIVREREKGPVSTTLQLVDIIKKSVPLKFQRDGHPAKRTFQGIRIEVNKELKILDKALEDSVERLNMGGRISVITFHSLEDRIVKSKFRKLENPCTCPPNFPICVCNKKPVIKIINKKPIIPAQEEMEKNPRSKSSKLRTAEKI</sequence>
<feature type="region of interest" description="Disordered" evidence="7">
    <location>
        <begin position="289"/>
        <end position="309"/>
    </location>
</feature>
<feature type="binding site" evidence="6">
    <location>
        <position position="53"/>
    </location>
    <ligand>
        <name>S-adenosyl-L-methionine</name>
        <dbReference type="ChEBI" id="CHEBI:59789"/>
    </ligand>
</feature>
<dbReference type="InterPro" id="IPR023397">
    <property type="entry name" value="SAM-dep_MeTrfase_MraW_recog"/>
</dbReference>
<evidence type="ECO:0000256" key="3">
    <source>
        <dbReference type="ARBA" id="ARBA00022603"/>
    </source>
</evidence>
<keyword evidence="4 6" id="KW-0808">Transferase</keyword>
<keyword evidence="5 6" id="KW-0949">S-adenosyl-L-methionine</keyword>
<comment type="similarity">
    <text evidence="1 6">Belongs to the methyltransferase superfamily. RsmH family.</text>
</comment>
<dbReference type="PIRSF" id="PIRSF004486">
    <property type="entry name" value="MraW"/>
    <property type="match status" value="1"/>
</dbReference>
<evidence type="ECO:0000256" key="6">
    <source>
        <dbReference type="HAMAP-Rule" id="MF_01007"/>
    </source>
</evidence>
<keyword evidence="6" id="KW-0963">Cytoplasm</keyword>
<proteinExistence type="inferred from homology"/>
<comment type="caution">
    <text evidence="8">The sequence shown here is derived from an EMBL/GenBank/DDBJ whole genome shotgun (WGS) entry which is preliminary data.</text>
</comment>
<dbReference type="EMBL" id="JBGEWD010000001">
    <property type="protein sequence ID" value="MEY7998683.1"/>
    <property type="molecule type" value="Genomic_DNA"/>
</dbReference>
<keyword evidence="9" id="KW-1185">Reference proteome</keyword>
<feature type="binding site" evidence="6">
    <location>
        <position position="107"/>
    </location>
    <ligand>
        <name>S-adenosyl-L-methionine</name>
        <dbReference type="ChEBI" id="CHEBI:59789"/>
    </ligand>
</feature>
<comment type="function">
    <text evidence="6">Specifically methylates the N4 position of cytidine in position 1402 (C1402) of 16S rRNA.</text>
</comment>
<feature type="binding site" evidence="6">
    <location>
        <position position="100"/>
    </location>
    <ligand>
        <name>S-adenosyl-L-methionine</name>
        <dbReference type="ChEBI" id="CHEBI:59789"/>
    </ligand>
</feature>
<dbReference type="RefSeq" id="WP_369702579.1">
    <property type="nucleotide sequence ID" value="NZ_JBGEWD010000001.1"/>
</dbReference>
<comment type="subcellular location">
    <subcellularLocation>
        <location evidence="6">Cytoplasm</location>
    </subcellularLocation>
</comment>
<dbReference type="SUPFAM" id="SSF53335">
    <property type="entry name" value="S-adenosyl-L-methionine-dependent methyltransferases"/>
    <property type="match status" value="1"/>
</dbReference>
<keyword evidence="2 6" id="KW-0698">rRNA processing</keyword>
<dbReference type="GO" id="GO:0032259">
    <property type="term" value="P:methylation"/>
    <property type="evidence" value="ECO:0007669"/>
    <property type="project" value="UniProtKB-KW"/>
</dbReference>
<dbReference type="InterPro" id="IPR002903">
    <property type="entry name" value="RsmH"/>
</dbReference>
<dbReference type="HAMAP" id="MF_01007">
    <property type="entry name" value="16SrRNA_methyltr_H"/>
    <property type="match status" value="1"/>
</dbReference>
<dbReference type="EC" id="2.1.1.199" evidence="6"/>
<dbReference type="GO" id="GO:0008168">
    <property type="term" value="F:methyltransferase activity"/>
    <property type="evidence" value="ECO:0007669"/>
    <property type="project" value="UniProtKB-KW"/>
</dbReference>
<dbReference type="PANTHER" id="PTHR11265">
    <property type="entry name" value="S-ADENOSYL-METHYLTRANSFERASE MRAW"/>
    <property type="match status" value="1"/>
</dbReference>
<organism evidence="8 9">
    <name type="scientific">Clostridium moutaii</name>
    <dbReference type="NCBI Taxonomy" id="3240932"/>
    <lineage>
        <taxon>Bacteria</taxon>
        <taxon>Bacillati</taxon>
        <taxon>Bacillota</taxon>
        <taxon>Clostridia</taxon>
        <taxon>Eubacteriales</taxon>
        <taxon>Clostridiaceae</taxon>
        <taxon>Clostridium</taxon>
    </lineage>
</organism>
<evidence type="ECO:0000313" key="8">
    <source>
        <dbReference type="EMBL" id="MEY7998683.1"/>
    </source>
</evidence>